<accession>A0AAP6EF63</accession>
<organism evidence="5 8">
    <name type="scientific">Streptomyces acidiscabies</name>
    <dbReference type="NCBI Taxonomy" id="42234"/>
    <lineage>
        <taxon>Bacteria</taxon>
        <taxon>Bacillati</taxon>
        <taxon>Actinomycetota</taxon>
        <taxon>Actinomycetes</taxon>
        <taxon>Kitasatosporales</taxon>
        <taxon>Streptomycetaceae</taxon>
        <taxon>Streptomyces</taxon>
    </lineage>
</organism>
<evidence type="ECO:0000259" key="4">
    <source>
        <dbReference type="Pfam" id="PF07687"/>
    </source>
</evidence>
<dbReference type="InterPro" id="IPR036264">
    <property type="entry name" value="Bact_exopeptidase_dim_dom"/>
</dbReference>
<sequence>MLDDLRELVLCESFSGDHAAVRRSAEVVGAVGARLLGAPPETIVIGGVSHLRWRFGELTGAPRVLVLGHHDTVWPVGSLRRLPWSVTDGVARGPGVLDMKAGLVQMFHALASLPSLDGVCVLVNGDEEVGSNTSRELIEEEARQSDAAFVLEAAGDGGALKVARKGAARYEVVVRGRAAHAGVEPGRGVNAAVEAAHLVLAVAGMGGGEGGVDVEAGGEVGAVGAKSEVGTGGIGTEAEVEAVGTRGEAGTEAGTVSAKSGGGTGGIGTEAEVEAVGTRAKARAGVIGAEGGTEAEVIDARAGVGAGAVGAETGASAGIVGPEAGAKVGAGRAKPGGGSRGIGMEAQAEVGAVGARCEAGAGVIDAEAEARVEVEIIGTRSGVGAVDAETRAGAGIVDAGAGAGGVDSEAEVEAVSARHEAGVGASAVGTETGAGVISAEGGAGAGAVSARSEAGTEGVRAETEVRAGVISAETGVSASVVCAKGGGGGVLAGTTVTPTLLSSGTSRNTVPDLARISVDVRVPDLDEYRRVDALMRGLTARTPGARVEVLGLGGRPPMEASGELFALAALVAAGLGQEPPRGVAVGGVSDGNCTAAVGCPTLDGLGAVGGGAHADGEHVEVGWMVPRARLLAGLVAAVLRTPCAEPGAGNSRVPPPRTPSPRTPRTPRER</sequence>
<evidence type="ECO:0000313" key="6">
    <source>
        <dbReference type="EMBL" id="MDX3020742.1"/>
    </source>
</evidence>
<evidence type="ECO:0000256" key="2">
    <source>
        <dbReference type="ARBA" id="ARBA00022801"/>
    </source>
</evidence>
<keyword evidence="1" id="KW-0479">Metal-binding</keyword>
<dbReference type="PANTHER" id="PTHR43808:SF9">
    <property type="entry name" value="BLL0789 PROTEIN"/>
    <property type="match status" value="1"/>
</dbReference>
<dbReference type="GeneID" id="69810463"/>
<dbReference type="SUPFAM" id="SSF53187">
    <property type="entry name" value="Zn-dependent exopeptidases"/>
    <property type="match status" value="1"/>
</dbReference>
<dbReference type="EMBL" id="JARAWP010000013">
    <property type="protein sequence ID" value="MDX3020742.1"/>
    <property type="molecule type" value="Genomic_DNA"/>
</dbReference>
<dbReference type="EMBL" id="JARAWC010000008">
    <property type="protein sequence ID" value="MDX2960722.1"/>
    <property type="molecule type" value="Genomic_DNA"/>
</dbReference>
<feature type="region of interest" description="Disordered" evidence="3">
    <location>
        <begin position="246"/>
        <end position="268"/>
    </location>
</feature>
<comment type="caution">
    <text evidence="5">The sequence shown here is derived from an EMBL/GenBank/DDBJ whole genome shotgun (WGS) entry which is preliminary data.</text>
</comment>
<dbReference type="RefSeq" id="WP_223786462.1">
    <property type="nucleotide sequence ID" value="NZ_CP122560.1"/>
</dbReference>
<protein>
    <submittedName>
        <fullName evidence="5">M20/M25/M40 family metallo-hydrolase</fullName>
    </submittedName>
</protein>
<gene>
    <name evidence="5" type="ORF">PV399_13500</name>
    <name evidence="6" type="ORF">PV666_23035</name>
</gene>
<evidence type="ECO:0000313" key="7">
    <source>
        <dbReference type="Proteomes" id="UP001272987"/>
    </source>
</evidence>
<feature type="region of interest" description="Disordered" evidence="3">
    <location>
        <begin position="644"/>
        <end position="670"/>
    </location>
</feature>
<feature type="compositionally biased region" description="Low complexity" evidence="3">
    <location>
        <begin position="246"/>
        <end position="259"/>
    </location>
</feature>
<dbReference type="Pfam" id="PF01546">
    <property type="entry name" value="Peptidase_M20"/>
    <property type="match status" value="1"/>
</dbReference>
<evidence type="ECO:0000313" key="8">
    <source>
        <dbReference type="Proteomes" id="UP001282288"/>
    </source>
</evidence>
<keyword evidence="7" id="KW-1185">Reference proteome</keyword>
<dbReference type="InterPro" id="IPR002933">
    <property type="entry name" value="Peptidase_M20"/>
</dbReference>
<feature type="compositionally biased region" description="Pro residues" evidence="3">
    <location>
        <begin position="653"/>
        <end position="664"/>
    </location>
</feature>
<dbReference type="AlphaFoldDB" id="A0AAP6EF63"/>
<dbReference type="PANTHER" id="PTHR43808">
    <property type="entry name" value="ACETYLORNITHINE DEACETYLASE"/>
    <property type="match status" value="1"/>
</dbReference>
<evidence type="ECO:0000256" key="1">
    <source>
        <dbReference type="ARBA" id="ARBA00022723"/>
    </source>
</evidence>
<evidence type="ECO:0000256" key="3">
    <source>
        <dbReference type="SAM" id="MobiDB-lite"/>
    </source>
</evidence>
<keyword evidence="2" id="KW-0378">Hydrolase</keyword>
<reference evidence="5 7" key="1">
    <citation type="journal article" date="2023" name="Microb. Genom.">
        <title>Mesoterricola silvestris gen. nov., sp. nov., Mesoterricola sediminis sp. nov., Geothrix oryzae sp. nov., Geothrix edaphica sp. nov., Geothrix rubra sp. nov., and Geothrix limicola sp. nov., six novel members of Acidobacteriota isolated from soils.</title>
        <authorList>
            <person name="Weisberg A.J."/>
            <person name="Pearce E."/>
            <person name="Kramer C.G."/>
            <person name="Chang J.H."/>
            <person name="Clarke C.R."/>
        </authorList>
    </citation>
    <scope>NUCLEOTIDE SEQUENCE</scope>
    <source>
        <strain evidence="6 7">NB05-1H</strain>
        <strain evidence="5">NRRL_B-16521</strain>
    </source>
</reference>
<dbReference type="GO" id="GO:0016787">
    <property type="term" value="F:hydrolase activity"/>
    <property type="evidence" value="ECO:0007669"/>
    <property type="project" value="UniProtKB-KW"/>
</dbReference>
<evidence type="ECO:0000313" key="5">
    <source>
        <dbReference type="EMBL" id="MDX2960722.1"/>
    </source>
</evidence>
<feature type="domain" description="Peptidase M20 dimerisation" evidence="4">
    <location>
        <begin position="162"/>
        <end position="203"/>
    </location>
</feature>
<dbReference type="SUPFAM" id="SSF55031">
    <property type="entry name" value="Bacterial exopeptidase dimerisation domain"/>
    <property type="match status" value="2"/>
</dbReference>
<dbReference type="Proteomes" id="UP001272987">
    <property type="component" value="Unassembled WGS sequence"/>
</dbReference>
<name>A0AAP6EF63_9ACTN</name>
<dbReference type="Pfam" id="PF07687">
    <property type="entry name" value="M20_dimer"/>
    <property type="match status" value="1"/>
</dbReference>
<dbReference type="InterPro" id="IPR050072">
    <property type="entry name" value="Peptidase_M20A"/>
</dbReference>
<dbReference type="Proteomes" id="UP001282288">
    <property type="component" value="Unassembled WGS sequence"/>
</dbReference>
<dbReference type="GO" id="GO:0046872">
    <property type="term" value="F:metal ion binding"/>
    <property type="evidence" value="ECO:0007669"/>
    <property type="project" value="UniProtKB-KW"/>
</dbReference>
<dbReference type="InterPro" id="IPR011650">
    <property type="entry name" value="Peptidase_M20_dimer"/>
</dbReference>
<dbReference type="Gene3D" id="3.40.630.10">
    <property type="entry name" value="Zn peptidases"/>
    <property type="match status" value="2"/>
</dbReference>
<proteinExistence type="predicted"/>